<proteinExistence type="predicted"/>
<name>A0ABS8WVF2_DATST</name>
<evidence type="ECO:0000313" key="2">
    <source>
        <dbReference type="EMBL" id="MCE3216927.1"/>
    </source>
</evidence>
<protein>
    <submittedName>
        <fullName evidence="2">Uncharacterized protein</fullName>
    </submittedName>
</protein>
<feature type="region of interest" description="Disordered" evidence="1">
    <location>
        <begin position="1"/>
        <end position="34"/>
    </location>
</feature>
<reference evidence="2 3" key="1">
    <citation type="journal article" date="2021" name="BMC Genomics">
        <title>Datura genome reveals duplications of psychoactive alkaloid biosynthetic genes and high mutation rate following tissue culture.</title>
        <authorList>
            <person name="Rajewski A."/>
            <person name="Carter-House D."/>
            <person name="Stajich J."/>
            <person name="Litt A."/>
        </authorList>
    </citation>
    <scope>NUCLEOTIDE SEQUENCE [LARGE SCALE GENOMIC DNA]</scope>
    <source>
        <strain evidence="2">AR-01</strain>
    </source>
</reference>
<evidence type="ECO:0000256" key="1">
    <source>
        <dbReference type="SAM" id="MobiDB-lite"/>
    </source>
</evidence>
<dbReference type="EMBL" id="JACEIK010015153">
    <property type="protein sequence ID" value="MCE3216927.1"/>
    <property type="molecule type" value="Genomic_DNA"/>
</dbReference>
<gene>
    <name evidence="2" type="ORF">HAX54_009484</name>
</gene>
<keyword evidence="3" id="KW-1185">Reference proteome</keyword>
<accession>A0ABS8WVF2</accession>
<comment type="caution">
    <text evidence="2">The sequence shown here is derived from an EMBL/GenBank/DDBJ whole genome shotgun (WGS) entry which is preliminary data.</text>
</comment>
<evidence type="ECO:0000313" key="3">
    <source>
        <dbReference type="Proteomes" id="UP000823775"/>
    </source>
</evidence>
<organism evidence="2 3">
    <name type="scientific">Datura stramonium</name>
    <name type="common">Jimsonweed</name>
    <name type="synonym">Common thornapple</name>
    <dbReference type="NCBI Taxonomy" id="4076"/>
    <lineage>
        <taxon>Eukaryota</taxon>
        <taxon>Viridiplantae</taxon>
        <taxon>Streptophyta</taxon>
        <taxon>Embryophyta</taxon>
        <taxon>Tracheophyta</taxon>
        <taxon>Spermatophyta</taxon>
        <taxon>Magnoliopsida</taxon>
        <taxon>eudicotyledons</taxon>
        <taxon>Gunneridae</taxon>
        <taxon>Pentapetalae</taxon>
        <taxon>asterids</taxon>
        <taxon>lamiids</taxon>
        <taxon>Solanales</taxon>
        <taxon>Solanaceae</taxon>
        <taxon>Solanoideae</taxon>
        <taxon>Datureae</taxon>
        <taxon>Datura</taxon>
    </lineage>
</organism>
<sequence>MAGLMTGDPSTHHEAYEGGSFRASQERPDENGGDWYLSRKEIRELPIATKWYRFEGKRTYLCISHVVYLPTRSGHAAKSIFNLWIVAIFWIKLAKMKKEVSYWELLGYLLPFAYCFLSSPLCLAT</sequence>
<dbReference type="Proteomes" id="UP000823775">
    <property type="component" value="Unassembled WGS sequence"/>
</dbReference>